<dbReference type="SUPFAM" id="SSF51735">
    <property type="entry name" value="NAD(P)-binding Rossmann-fold domains"/>
    <property type="match status" value="1"/>
</dbReference>
<dbReference type="Pfam" id="PF00106">
    <property type="entry name" value="adh_short"/>
    <property type="match status" value="1"/>
</dbReference>
<protein>
    <recommendedName>
        <fullName evidence="2">Oxidoreductase</fullName>
    </recommendedName>
</protein>
<dbReference type="InterPro" id="IPR020904">
    <property type="entry name" value="Sc_DH/Rdtase_CS"/>
</dbReference>
<dbReference type="InterPro" id="IPR002347">
    <property type="entry name" value="SDR_fam"/>
</dbReference>
<dbReference type="AlphaFoldDB" id="A0A383EQE5"/>
<dbReference type="GO" id="GO:0016616">
    <property type="term" value="F:oxidoreductase activity, acting on the CH-OH group of donors, NAD or NADP as acceptor"/>
    <property type="evidence" value="ECO:0007669"/>
    <property type="project" value="TreeGrafter"/>
</dbReference>
<dbReference type="PRINTS" id="PR00081">
    <property type="entry name" value="GDHRDH"/>
</dbReference>
<proteinExistence type="predicted"/>
<dbReference type="PROSITE" id="PS00061">
    <property type="entry name" value="ADH_SHORT"/>
    <property type="match status" value="1"/>
</dbReference>
<dbReference type="CDD" id="cd05233">
    <property type="entry name" value="SDR_c"/>
    <property type="match status" value="1"/>
</dbReference>
<feature type="non-terminal residue" evidence="1">
    <location>
        <position position="1"/>
    </location>
</feature>
<dbReference type="InterPro" id="IPR053241">
    <property type="entry name" value="NADPH_pterin_aldehyde_rdct"/>
</dbReference>
<dbReference type="PANTHER" id="PTHR45267:SF2">
    <property type="entry name" value="NADPH-DEPENDENT PTERIN ALDEHYDE REDUCTASE"/>
    <property type="match status" value="1"/>
</dbReference>
<evidence type="ECO:0000313" key="1">
    <source>
        <dbReference type="EMBL" id="SVE58981.1"/>
    </source>
</evidence>
<name>A0A383EQE5_9ZZZZ</name>
<dbReference type="PRINTS" id="PR00080">
    <property type="entry name" value="SDRFAMILY"/>
</dbReference>
<dbReference type="EMBL" id="UINC01227895">
    <property type="protein sequence ID" value="SVE58981.1"/>
    <property type="molecule type" value="Genomic_DNA"/>
</dbReference>
<dbReference type="InterPro" id="IPR036291">
    <property type="entry name" value="NAD(P)-bd_dom_sf"/>
</dbReference>
<dbReference type="PANTHER" id="PTHR45267">
    <property type="match status" value="1"/>
</dbReference>
<accession>A0A383EQE5</accession>
<sequence>CRTLNFMPAETLKTVIITGVSRGLGAALSKRFIEAGHTVWGCGRSTSEILTLQKKWEEPHHFESVDVAKCEQVEKWLNPLLEHFGAPDLLLNNAGVINRNAPLWEVPEEEFAHVLDVHLKGSANLIRKVAPAMISRGKGVIVNFSSTWGRSVSSEVAPYCAAKWGIEGMTRALALDIPQGLAAVSLNPGVIDTEMLRSCLPEMAHGCIKPDSRSRGMVDFLLKT</sequence>
<gene>
    <name evidence="1" type="ORF">METZ01_LOCUS511835</name>
</gene>
<organism evidence="1">
    <name type="scientific">marine metagenome</name>
    <dbReference type="NCBI Taxonomy" id="408172"/>
    <lineage>
        <taxon>unclassified sequences</taxon>
        <taxon>metagenomes</taxon>
        <taxon>ecological metagenomes</taxon>
    </lineage>
</organism>
<dbReference type="GO" id="GO:0005829">
    <property type="term" value="C:cytosol"/>
    <property type="evidence" value="ECO:0007669"/>
    <property type="project" value="TreeGrafter"/>
</dbReference>
<evidence type="ECO:0008006" key="2">
    <source>
        <dbReference type="Google" id="ProtNLM"/>
    </source>
</evidence>
<dbReference type="Gene3D" id="3.40.50.720">
    <property type="entry name" value="NAD(P)-binding Rossmann-like Domain"/>
    <property type="match status" value="1"/>
</dbReference>
<reference evidence="1" key="1">
    <citation type="submission" date="2018-05" db="EMBL/GenBank/DDBJ databases">
        <authorList>
            <person name="Lanie J.A."/>
            <person name="Ng W.-L."/>
            <person name="Kazmierczak K.M."/>
            <person name="Andrzejewski T.M."/>
            <person name="Davidsen T.M."/>
            <person name="Wayne K.J."/>
            <person name="Tettelin H."/>
            <person name="Glass J.I."/>
            <person name="Rusch D."/>
            <person name="Podicherti R."/>
            <person name="Tsui H.-C.T."/>
            <person name="Winkler M.E."/>
        </authorList>
    </citation>
    <scope>NUCLEOTIDE SEQUENCE</scope>
</reference>